<dbReference type="EMBL" id="CP113797">
    <property type="protein sequence ID" value="WAL59117.1"/>
    <property type="molecule type" value="Genomic_DNA"/>
</dbReference>
<feature type="compositionally biased region" description="Low complexity" evidence="1">
    <location>
        <begin position="45"/>
        <end position="55"/>
    </location>
</feature>
<dbReference type="Proteomes" id="UP001163152">
    <property type="component" value="Chromosome"/>
</dbReference>
<evidence type="ECO:0000256" key="1">
    <source>
        <dbReference type="SAM" id="MobiDB-lite"/>
    </source>
</evidence>
<dbReference type="KEGG" id="tsin:OXH18_18340"/>
<feature type="region of interest" description="Disordered" evidence="1">
    <location>
        <begin position="43"/>
        <end position="62"/>
    </location>
</feature>
<evidence type="ECO:0008006" key="4">
    <source>
        <dbReference type="Google" id="ProtNLM"/>
    </source>
</evidence>
<accession>A0A9E9C941</accession>
<evidence type="ECO:0000313" key="3">
    <source>
        <dbReference type="Proteomes" id="UP001163152"/>
    </source>
</evidence>
<protein>
    <recommendedName>
        <fullName evidence="4">DUF4357 domain-containing protein</fullName>
    </recommendedName>
</protein>
<reference evidence="2" key="1">
    <citation type="submission" date="2022-12" db="EMBL/GenBank/DDBJ databases">
        <title>Polyphasic identification of a Novel Hot-Spring Cyanobacterium Ocullathermofonsia sinensis gen nov. sp. nov. and Genomic Insights on its Adaptations to the Thermal Habitat.</title>
        <authorList>
            <person name="Daroch M."/>
            <person name="Tang J."/>
            <person name="Jiang Y."/>
        </authorList>
    </citation>
    <scope>NUCLEOTIDE SEQUENCE</scope>
    <source>
        <strain evidence="2">PKUAC-SCTA174</strain>
    </source>
</reference>
<keyword evidence="3" id="KW-1185">Reference proteome</keyword>
<evidence type="ECO:0000313" key="2">
    <source>
        <dbReference type="EMBL" id="WAL59117.1"/>
    </source>
</evidence>
<gene>
    <name evidence="2" type="ORF">OXH18_18340</name>
</gene>
<dbReference type="AlphaFoldDB" id="A0A9E9C941"/>
<organism evidence="2 3">
    <name type="scientific">Thermocoleostomius sinensis A174</name>
    <dbReference type="NCBI Taxonomy" id="2016057"/>
    <lineage>
        <taxon>Bacteria</taxon>
        <taxon>Bacillati</taxon>
        <taxon>Cyanobacteriota</taxon>
        <taxon>Cyanophyceae</taxon>
        <taxon>Oculatellales</taxon>
        <taxon>Oculatellaceae</taxon>
        <taxon>Thermocoleostomius</taxon>
    </lineage>
</organism>
<name>A0A9E9C941_9CYAN</name>
<dbReference type="RefSeq" id="WP_268608708.1">
    <property type="nucleotide sequence ID" value="NZ_CP113797.1"/>
</dbReference>
<proteinExistence type="predicted"/>
<sequence length="159" mass="18043">MAKMPPSLSTALIDWLQRERLKPAQPIGNSQRKTETEQLALTLVNTSSNKKSNSSKTRKSRSHIRLTQLFAAGITKSGMPIRVKLKQELAKKCGHKYVTKGLSFSQKGTVLYQDEEFDKPSPLARRVNSSAANGWEYVEVLKNGQWICLDELRKIWRTI</sequence>